<keyword evidence="4 14" id="KW-0235">DNA replication</keyword>
<feature type="binding site" evidence="14">
    <location>
        <position position="169"/>
    </location>
    <ligand>
        <name>Zn(2+)</name>
        <dbReference type="ChEBI" id="CHEBI:29105"/>
        <label>2</label>
    </ligand>
</feature>
<dbReference type="InterPro" id="IPR036869">
    <property type="entry name" value="J_dom_sf"/>
</dbReference>
<reference evidence="18 19" key="1">
    <citation type="submission" date="2020-08" db="EMBL/GenBank/DDBJ databases">
        <title>Genomic Encyclopedia of Type Strains, Phase IV (KMG-IV): sequencing the most valuable type-strain genomes for metagenomic binning, comparative biology and taxonomic classification.</title>
        <authorList>
            <person name="Goeker M."/>
        </authorList>
    </citation>
    <scope>NUCLEOTIDE SEQUENCE [LARGE SCALE GENOMIC DNA]</scope>
    <source>
        <strain evidence="18 19">DSM 22198</strain>
    </source>
</reference>
<evidence type="ECO:0000256" key="9">
    <source>
        <dbReference type="ARBA" id="ARBA00023016"/>
    </source>
</evidence>
<dbReference type="Proteomes" id="UP000539175">
    <property type="component" value="Unassembled WGS sequence"/>
</dbReference>
<keyword evidence="3 14" id="KW-0963">Cytoplasm</keyword>
<dbReference type="InterPro" id="IPR001623">
    <property type="entry name" value="DnaJ_domain"/>
</dbReference>
<proteinExistence type="inferred from homology"/>
<dbReference type="FunFam" id="2.60.260.20:FF:000004">
    <property type="entry name" value="Molecular chaperone DnaJ"/>
    <property type="match status" value="1"/>
</dbReference>
<feature type="repeat" description="CXXCXGXG motif" evidence="14">
    <location>
        <begin position="166"/>
        <end position="173"/>
    </location>
</feature>
<feature type="repeat" description="CXXCXGXG motif" evidence="14">
    <location>
        <begin position="202"/>
        <end position="209"/>
    </location>
</feature>
<keyword evidence="8 14" id="KW-0862">Zinc</keyword>
<evidence type="ECO:0000256" key="13">
    <source>
        <dbReference type="ARBA" id="ARBA00067609"/>
    </source>
</evidence>
<dbReference type="GO" id="GO:0005524">
    <property type="term" value="F:ATP binding"/>
    <property type="evidence" value="ECO:0007669"/>
    <property type="project" value="InterPro"/>
</dbReference>
<evidence type="ECO:0000256" key="4">
    <source>
        <dbReference type="ARBA" id="ARBA00022705"/>
    </source>
</evidence>
<dbReference type="HAMAP" id="MF_01152">
    <property type="entry name" value="DnaJ"/>
    <property type="match status" value="1"/>
</dbReference>
<evidence type="ECO:0000256" key="11">
    <source>
        <dbReference type="ARBA" id="ARBA00053423"/>
    </source>
</evidence>
<evidence type="ECO:0000256" key="8">
    <source>
        <dbReference type="ARBA" id="ARBA00022833"/>
    </source>
</evidence>
<dbReference type="PROSITE" id="PS50076">
    <property type="entry name" value="DNAJ_2"/>
    <property type="match status" value="1"/>
</dbReference>
<feature type="repeat" description="CXXCXGXG motif" evidence="14">
    <location>
        <begin position="188"/>
        <end position="195"/>
    </location>
</feature>
<keyword evidence="10 14" id="KW-0143">Chaperone</keyword>
<dbReference type="InterPro" id="IPR002939">
    <property type="entry name" value="DnaJ_C"/>
</dbReference>
<keyword evidence="6 14" id="KW-0677">Repeat</keyword>
<accession>A0A7X0AZ11</accession>
<feature type="binding site" evidence="14">
    <location>
        <position position="191"/>
    </location>
    <ligand>
        <name>Zn(2+)</name>
        <dbReference type="ChEBI" id="CHEBI:29105"/>
        <label>2</label>
    </ligand>
</feature>
<keyword evidence="7 14" id="KW-0863">Zinc-finger</keyword>
<dbReference type="SUPFAM" id="SSF57938">
    <property type="entry name" value="DnaJ/Hsp40 cysteine-rich domain"/>
    <property type="match status" value="1"/>
</dbReference>
<dbReference type="NCBIfam" id="NF008035">
    <property type="entry name" value="PRK10767.1"/>
    <property type="match status" value="1"/>
</dbReference>
<dbReference type="CDD" id="cd10747">
    <property type="entry name" value="DnaJ_C"/>
    <property type="match status" value="1"/>
</dbReference>
<dbReference type="Pfam" id="PF01556">
    <property type="entry name" value="DnaJ_C"/>
    <property type="match status" value="1"/>
</dbReference>
<dbReference type="GO" id="GO:0005737">
    <property type="term" value="C:cytoplasm"/>
    <property type="evidence" value="ECO:0007669"/>
    <property type="project" value="UniProtKB-SubCell"/>
</dbReference>
<keyword evidence="19" id="KW-1185">Reference proteome</keyword>
<dbReference type="PROSITE" id="PS51188">
    <property type="entry name" value="ZF_CR"/>
    <property type="match status" value="1"/>
</dbReference>
<dbReference type="PANTHER" id="PTHR43096">
    <property type="entry name" value="DNAJ HOMOLOG 1, MITOCHONDRIAL-RELATED"/>
    <property type="match status" value="1"/>
</dbReference>
<feature type="binding site" evidence="14">
    <location>
        <position position="149"/>
    </location>
    <ligand>
        <name>Zn(2+)</name>
        <dbReference type="ChEBI" id="CHEBI:29105"/>
        <label>1</label>
    </ligand>
</feature>
<dbReference type="Pfam" id="PF00684">
    <property type="entry name" value="DnaJ_CXXCXGXG"/>
    <property type="match status" value="1"/>
</dbReference>
<dbReference type="FunFam" id="1.10.287.110:FF:000034">
    <property type="entry name" value="Chaperone protein DnaJ"/>
    <property type="match status" value="1"/>
</dbReference>
<dbReference type="Gene3D" id="2.60.260.20">
    <property type="entry name" value="Urease metallochaperone UreE, N-terminal domain"/>
    <property type="match status" value="2"/>
</dbReference>
<dbReference type="InterPro" id="IPR008971">
    <property type="entry name" value="HSP40/DnaJ_pept-bd"/>
</dbReference>
<dbReference type="PROSITE" id="PS00636">
    <property type="entry name" value="DNAJ_1"/>
    <property type="match status" value="1"/>
</dbReference>
<comment type="cofactor">
    <cofactor evidence="14">
        <name>Zn(2+)</name>
        <dbReference type="ChEBI" id="CHEBI:29105"/>
    </cofactor>
    <text evidence="14">Binds 2 Zn(2+) ions per monomer.</text>
</comment>
<dbReference type="Pfam" id="PF00226">
    <property type="entry name" value="DnaJ"/>
    <property type="match status" value="1"/>
</dbReference>
<dbReference type="GO" id="GO:0051082">
    <property type="term" value="F:unfolded protein binding"/>
    <property type="evidence" value="ECO:0007669"/>
    <property type="project" value="UniProtKB-UniRule"/>
</dbReference>
<comment type="caution">
    <text evidence="18">The sequence shown here is derived from an EMBL/GenBank/DDBJ whole genome shotgun (WGS) entry which is preliminary data.</text>
</comment>
<feature type="binding site" evidence="14">
    <location>
        <position position="205"/>
    </location>
    <ligand>
        <name>Zn(2+)</name>
        <dbReference type="ChEBI" id="CHEBI:29105"/>
        <label>1</label>
    </ligand>
</feature>
<feature type="domain" description="CR-type" evidence="17">
    <location>
        <begin position="136"/>
        <end position="214"/>
    </location>
</feature>
<evidence type="ECO:0000256" key="14">
    <source>
        <dbReference type="HAMAP-Rule" id="MF_01152"/>
    </source>
</evidence>
<keyword evidence="5 14" id="KW-0479">Metal-binding</keyword>
<dbReference type="SUPFAM" id="SSF49493">
    <property type="entry name" value="HSP40/DnaJ peptide-binding domain"/>
    <property type="match status" value="2"/>
</dbReference>
<comment type="subcellular location">
    <subcellularLocation>
        <location evidence="1 14">Cytoplasm</location>
    </subcellularLocation>
</comment>
<feature type="domain" description="J" evidence="16">
    <location>
        <begin position="5"/>
        <end position="70"/>
    </location>
</feature>
<dbReference type="FunFam" id="2.60.260.20:FF:000009">
    <property type="entry name" value="Putative Mitochondrial DnaJ chaperone"/>
    <property type="match status" value="1"/>
</dbReference>
<comment type="domain">
    <text evidence="14">The J domain is necessary and sufficient to stimulate DnaK ATPase activity. Zinc center 1 plays an important role in the autonomous, DnaK-independent chaperone activity of DnaJ. Zinc center 2 is essential for interaction with DnaK and for DnaJ activity.</text>
</comment>
<dbReference type="NCBIfam" id="TIGR02349">
    <property type="entry name" value="DnaJ_bact"/>
    <property type="match status" value="1"/>
</dbReference>
<evidence type="ECO:0000256" key="7">
    <source>
        <dbReference type="ARBA" id="ARBA00022771"/>
    </source>
</evidence>
<dbReference type="InterPro" id="IPR018253">
    <property type="entry name" value="DnaJ_domain_CS"/>
</dbReference>
<evidence type="ECO:0000256" key="6">
    <source>
        <dbReference type="ARBA" id="ARBA00022737"/>
    </source>
</evidence>
<dbReference type="GO" id="GO:0009408">
    <property type="term" value="P:response to heat"/>
    <property type="evidence" value="ECO:0007669"/>
    <property type="project" value="InterPro"/>
</dbReference>
<dbReference type="InterPro" id="IPR012724">
    <property type="entry name" value="DnaJ"/>
</dbReference>
<evidence type="ECO:0000313" key="18">
    <source>
        <dbReference type="EMBL" id="MBB6252650.1"/>
    </source>
</evidence>
<evidence type="ECO:0000256" key="5">
    <source>
        <dbReference type="ARBA" id="ARBA00022723"/>
    </source>
</evidence>
<feature type="binding site" evidence="14">
    <location>
        <position position="202"/>
    </location>
    <ligand>
        <name>Zn(2+)</name>
        <dbReference type="ChEBI" id="CHEBI:29105"/>
        <label>1</label>
    </ligand>
</feature>
<dbReference type="CDD" id="cd10719">
    <property type="entry name" value="DnaJ_zf"/>
    <property type="match status" value="1"/>
</dbReference>
<evidence type="ECO:0000256" key="10">
    <source>
        <dbReference type="ARBA" id="ARBA00023186"/>
    </source>
</evidence>
<protein>
    <recommendedName>
        <fullName evidence="13 14">Chaperone protein DnaJ</fullName>
    </recommendedName>
</protein>
<evidence type="ECO:0000313" key="19">
    <source>
        <dbReference type="Proteomes" id="UP000539175"/>
    </source>
</evidence>
<sequence>MAKQDYYELLGVAKTATADDLKKAYRKLAMQYHPDRNQGDKAAEQKFKEVSEAYEVLKDEQKRAAYDRFGHAAFENGGGRPGAGAGGFDFGSGFADIFEEMFGDFMGGRRGGGQGPGRGSDLRYNLEISLEDAFKGSSTTVRVPTSVACEVCNGTGAESGTQPVTCPTCSGAGKVRAQQGFFTIERTCPACSGAGRVIKDPCRNCGGHGRVRKEKTLQVNIPAGVEDGTRIRLSGEGEAGARGAPPGDLYIFLAIAPHALFIRDGANIQCRVPIPMTTAALGGTVEVPTIDGSRARVSIPPGTQSGHQFRLKGKGMSVLRSSQRGDMYVTALVETPVNLNKRQQELMREFEKAGEEKGGTHPESEGFFAKVKELWADLKE</sequence>
<dbReference type="PANTHER" id="PTHR43096:SF48">
    <property type="entry name" value="CHAPERONE PROTEIN DNAJ"/>
    <property type="match status" value="1"/>
</dbReference>
<dbReference type="FunFam" id="2.10.230.10:FF:000002">
    <property type="entry name" value="Molecular chaperone DnaJ"/>
    <property type="match status" value="1"/>
</dbReference>
<evidence type="ECO:0000259" key="17">
    <source>
        <dbReference type="PROSITE" id="PS51188"/>
    </source>
</evidence>
<evidence type="ECO:0000259" key="16">
    <source>
        <dbReference type="PROSITE" id="PS50076"/>
    </source>
</evidence>
<gene>
    <name evidence="14" type="primary">dnaJ</name>
    <name evidence="18" type="ORF">FHS74_003210</name>
</gene>
<dbReference type="Gene3D" id="1.10.287.110">
    <property type="entry name" value="DnaJ domain"/>
    <property type="match status" value="1"/>
</dbReference>
<evidence type="ECO:0000256" key="12">
    <source>
        <dbReference type="ARBA" id="ARBA00061004"/>
    </source>
</evidence>
<dbReference type="Gene3D" id="2.10.230.10">
    <property type="entry name" value="Heat shock protein DnaJ, cysteine-rich domain"/>
    <property type="match status" value="1"/>
</dbReference>
<comment type="similarity">
    <text evidence="12 14">Belongs to the DnaJ family.</text>
</comment>
<dbReference type="GO" id="GO:0006260">
    <property type="term" value="P:DNA replication"/>
    <property type="evidence" value="ECO:0007669"/>
    <property type="project" value="UniProtKB-KW"/>
</dbReference>
<evidence type="ECO:0000256" key="3">
    <source>
        <dbReference type="ARBA" id="ARBA00022490"/>
    </source>
</evidence>
<organism evidence="18 19">
    <name type="scientific">Nitrospirillum iridis</name>
    <dbReference type="NCBI Taxonomy" id="765888"/>
    <lineage>
        <taxon>Bacteria</taxon>
        <taxon>Pseudomonadati</taxon>
        <taxon>Pseudomonadota</taxon>
        <taxon>Alphaproteobacteria</taxon>
        <taxon>Rhodospirillales</taxon>
        <taxon>Azospirillaceae</taxon>
        <taxon>Nitrospirillum</taxon>
    </lineage>
</organism>
<feature type="zinc finger region" description="CR-type" evidence="15">
    <location>
        <begin position="136"/>
        <end position="214"/>
    </location>
</feature>
<feature type="repeat" description="CXXCXGXG motif" evidence="14">
    <location>
        <begin position="149"/>
        <end position="156"/>
    </location>
</feature>
<dbReference type="GO" id="GO:0042026">
    <property type="term" value="P:protein refolding"/>
    <property type="evidence" value="ECO:0007669"/>
    <property type="project" value="TreeGrafter"/>
</dbReference>
<dbReference type="PRINTS" id="PR00625">
    <property type="entry name" value="JDOMAIN"/>
</dbReference>
<evidence type="ECO:0000256" key="15">
    <source>
        <dbReference type="PROSITE-ProRule" id="PRU00546"/>
    </source>
</evidence>
<feature type="binding site" evidence="14">
    <location>
        <position position="166"/>
    </location>
    <ligand>
        <name>Zn(2+)</name>
        <dbReference type="ChEBI" id="CHEBI:29105"/>
        <label>2</label>
    </ligand>
</feature>
<evidence type="ECO:0000256" key="2">
    <source>
        <dbReference type="ARBA" id="ARBA00011738"/>
    </source>
</evidence>
<keyword evidence="9 14" id="KW-0346">Stress response</keyword>
<dbReference type="GO" id="GO:0031072">
    <property type="term" value="F:heat shock protein binding"/>
    <property type="evidence" value="ECO:0007669"/>
    <property type="project" value="InterPro"/>
</dbReference>
<dbReference type="SMART" id="SM00271">
    <property type="entry name" value="DnaJ"/>
    <property type="match status" value="1"/>
</dbReference>
<feature type="binding site" evidence="14">
    <location>
        <position position="188"/>
    </location>
    <ligand>
        <name>Zn(2+)</name>
        <dbReference type="ChEBI" id="CHEBI:29105"/>
        <label>2</label>
    </ligand>
</feature>
<dbReference type="InterPro" id="IPR001305">
    <property type="entry name" value="HSP_DnaJ_Cys-rich_dom"/>
</dbReference>
<dbReference type="AlphaFoldDB" id="A0A7X0AZ11"/>
<dbReference type="InterPro" id="IPR036410">
    <property type="entry name" value="HSP_DnaJ_Cys-rich_dom_sf"/>
</dbReference>
<dbReference type="SUPFAM" id="SSF46565">
    <property type="entry name" value="Chaperone J-domain"/>
    <property type="match status" value="1"/>
</dbReference>
<name>A0A7X0AZ11_9PROT</name>
<dbReference type="CDD" id="cd06257">
    <property type="entry name" value="DnaJ"/>
    <property type="match status" value="1"/>
</dbReference>
<dbReference type="RefSeq" id="WP_184802262.1">
    <property type="nucleotide sequence ID" value="NZ_JACIIZ010000008.1"/>
</dbReference>
<comment type="function">
    <text evidence="11 14">Participates actively in the response to hyperosmotic and heat shock by preventing the aggregation of stress-denatured proteins and by disaggregating proteins, also in an autonomous, DnaK-independent fashion. Unfolded proteins bind initially to DnaJ; upon interaction with the DnaJ-bound protein, DnaK hydrolyzes its bound ATP, resulting in the formation of a stable complex. GrpE releases ADP from DnaK; ATP binding to DnaK triggers the release of the substrate protein, thus completing the reaction cycle. Several rounds of ATP-dependent interactions between DnaJ, DnaK and GrpE are required for fully efficient folding. Also involved, together with DnaK and GrpE, in the DNA replication of plasmids through activation of initiation proteins.</text>
</comment>
<feature type="binding site" evidence="14">
    <location>
        <position position="152"/>
    </location>
    <ligand>
        <name>Zn(2+)</name>
        <dbReference type="ChEBI" id="CHEBI:29105"/>
        <label>1</label>
    </ligand>
</feature>
<dbReference type="EMBL" id="JACIIZ010000008">
    <property type="protein sequence ID" value="MBB6252650.1"/>
    <property type="molecule type" value="Genomic_DNA"/>
</dbReference>
<dbReference type="GO" id="GO:0008270">
    <property type="term" value="F:zinc ion binding"/>
    <property type="evidence" value="ECO:0007669"/>
    <property type="project" value="UniProtKB-UniRule"/>
</dbReference>
<comment type="subunit">
    <text evidence="2 14">Homodimer.</text>
</comment>
<evidence type="ECO:0000256" key="1">
    <source>
        <dbReference type="ARBA" id="ARBA00004496"/>
    </source>
</evidence>